<organism evidence="2 3">
    <name type="scientific">Discina gigas</name>
    <dbReference type="NCBI Taxonomy" id="1032678"/>
    <lineage>
        <taxon>Eukaryota</taxon>
        <taxon>Fungi</taxon>
        <taxon>Dikarya</taxon>
        <taxon>Ascomycota</taxon>
        <taxon>Pezizomycotina</taxon>
        <taxon>Pezizomycetes</taxon>
        <taxon>Pezizales</taxon>
        <taxon>Discinaceae</taxon>
        <taxon>Discina</taxon>
    </lineage>
</organism>
<evidence type="ECO:0000313" key="2">
    <source>
        <dbReference type="EMBL" id="KAL0635564.1"/>
    </source>
</evidence>
<evidence type="ECO:0000313" key="3">
    <source>
        <dbReference type="Proteomes" id="UP001447188"/>
    </source>
</evidence>
<accession>A0ABR3GI04</accession>
<evidence type="ECO:0000256" key="1">
    <source>
        <dbReference type="SAM" id="MobiDB-lite"/>
    </source>
</evidence>
<sequence>MKWTPNNDQLGCLAYVRLLTAVLNSRFNNNIAKDGEVPTARAISERIGKIRNAVKNSGAGSAPSTPRKRKSSEAPRTPIAKVRRSGQGGDKSESVAVRSKRLAANAETREENEREDLSA</sequence>
<protein>
    <submittedName>
        <fullName evidence="2">Uncharacterized protein</fullName>
    </submittedName>
</protein>
<feature type="region of interest" description="Disordered" evidence="1">
    <location>
        <begin position="53"/>
        <end position="119"/>
    </location>
</feature>
<comment type="caution">
    <text evidence="2">The sequence shown here is derived from an EMBL/GenBank/DDBJ whole genome shotgun (WGS) entry which is preliminary data.</text>
</comment>
<gene>
    <name evidence="2" type="ORF">Q9L58_005495</name>
</gene>
<reference evidence="2 3" key="1">
    <citation type="submission" date="2024-02" db="EMBL/GenBank/DDBJ databases">
        <title>Discinaceae phylogenomics.</title>
        <authorList>
            <person name="Dirks A.C."/>
            <person name="James T.Y."/>
        </authorList>
    </citation>
    <scope>NUCLEOTIDE SEQUENCE [LARGE SCALE GENOMIC DNA]</scope>
    <source>
        <strain evidence="2 3">ACD0624</strain>
    </source>
</reference>
<proteinExistence type="predicted"/>
<feature type="compositionally biased region" description="Polar residues" evidence="1">
    <location>
        <begin position="54"/>
        <end position="64"/>
    </location>
</feature>
<name>A0ABR3GI04_9PEZI</name>
<feature type="compositionally biased region" description="Basic and acidic residues" evidence="1">
    <location>
        <begin position="107"/>
        <end position="119"/>
    </location>
</feature>
<dbReference type="EMBL" id="JBBBZM010000067">
    <property type="protein sequence ID" value="KAL0635564.1"/>
    <property type="molecule type" value="Genomic_DNA"/>
</dbReference>
<keyword evidence="3" id="KW-1185">Reference proteome</keyword>
<dbReference type="Proteomes" id="UP001447188">
    <property type="component" value="Unassembled WGS sequence"/>
</dbReference>